<dbReference type="InterPro" id="IPR036102">
    <property type="entry name" value="OsmC/Ohrsf"/>
</dbReference>
<reference evidence="1 2" key="1">
    <citation type="submission" date="2016-10" db="EMBL/GenBank/DDBJ databases">
        <authorList>
            <person name="de Groot N.N."/>
        </authorList>
    </citation>
    <scope>NUCLEOTIDE SEQUENCE [LARGE SCALE GENOMIC DNA]</scope>
    <source>
        <strain evidence="1 2">CGMCC 1.7005</strain>
    </source>
</reference>
<dbReference type="STRING" id="477690.SAMN05216474_0921"/>
<protein>
    <submittedName>
        <fullName evidence="1">Putative redox protein</fullName>
    </submittedName>
</protein>
<organism evidence="1 2">
    <name type="scientific">Lishizhenia tianjinensis</name>
    <dbReference type="NCBI Taxonomy" id="477690"/>
    <lineage>
        <taxon>Bacteria</taxon>
        <taxon>Pseudomonadati</taxon>
        <taxon>Bacteroidota</taxon>
        <taxon>Flavobacteriia</taxon>
        <taxon>Flavobacteriales</taxon>
        <taxon>Crocinitomicaceae</taxon>
        <taxon>Lishizhenia</taxon>
    </lineage>
</organism>
<dbReference type="InterPro" id="IPR015946">
    <property type="entry name" value="KH_dom-like_a/b"/>
</dbReference>
<dbReference type="PANTHER" id="PTHR39624">
    <property type="entry name" value="PROTEIN INVOLVED IN RIMO-MEDIATED BETA-METHYLTHIOLATION OF RIBOSOMAL PROTEIN S12 YCAO"/>
    <property type="match status" value="1"/>
</dbReference>
<dbReference type="OrthoDB" id="9791538at2"/>
<dbReference type="Pfam" id="PF02566">
    <property type="entry name" value="OsmC"/>
    <property type="match status" value="1"/>
</dbReference>
<dbReference type="InterPro" id="IPR003718">
    <property type="entry name" value="OsmC/Ohr_fam"/>
</dbReference>
<dbReference type="Gene3D" id="3.30.300.20">
    <property type="match status" value="1"/>
</dbReference>
<gene>
    <name evidence="1" type="ORF">SAMN05216474_0921</name>
</gene>
<evidence type="ECO:0000313" key="1">
    <source>
        <dbReference type="EMBL" id="SFT50246.1"/>
    </source>
</evidence>
<dbReference type="RefSeq" id="WP_090246860.1">
    <property type="nucleotide sequence ID" value="NZ_FPAS01000001.1"/>
</dbReference>
<proteinExistence type="predicted"/>
<dbReference type="AlphaFoldDB" id="A0A1I6YI90"/>
<name>A0A1I6YI90_9FLAO</name>
<dbReference type="PANTHER" id="PTHR39624:SF2">
    <property type="entry name" value="OSMC-LIKE PROTEIN"/>
    <property type="match status" value="1"/>
</dbReference>
<sequence length="128" mass="14651">MPKMEVNASVEENMVVRINARDNFLLADATEKDGGNSAYASPKEMFMASVASCKVMTVMLYAKRKGWEVEDVEIHLEFSPQYGRDYVMYQRINIIAELEEEKIKKLKEIAELCPVGQYMKQGVTFVDQ</sequence>
<accession>A0A1I6YI90</accession>
<dbReference type="SUPFAM" id="SSF82784">
    <property type="entry name" value="OsmC-like"/>
    <property type="match status" value="1"/>
</dbReference>
<dbReference type="EMBL" id="FPAS01000001">
    <property type="protein sequence ID" value="SFT50246.1"/>
    <property type="molecule type" value="Genomic_DNA"/>
</dbReference>
<keyword evidence="2" id="KW-1185">Reference proteome</keyword>
<dbReference type="Proteomes" id="UP000236454">
    <property type="component" value="Unassembled WGS sequence"/>
</dbReference>
<evidence type="ECO:0000313" key="2">
    <source>
        <dbReference type="Proteomes" id="UP000236454"/>
    </source>
</evidence>